<dbReference type="SUPFAM" id="SSF52518">
    <property type="entry name" value="Thiamin diphosphate-binding fold (THDP-binding)"/>
    <property type="match status" value="1"/>
</dbReference>
<sequence length="299" mass="33301">MRNLTDEKIKFLEEKARDIRVSIIEMLVSAGSGHSAGPLGMADVFTTLYFYILKHNPKDPFWEGRDRLILSNGHINPVLYATMAHAGYFPVKELLTLRKFGTRLQGHPHREYLPMLENSSGPLGSGLSQAVGMAIADRMDRGKTSDRFFYCLMSDGELDEGQSWEAILLAGKERLGKLIVILDRNNIQIDGYTEDVMPLEPLTHKFESFGWHVEEIDGHNFSAIVEAVGRAQAVFDGPSIVIARTIPGKGVSFMEGDYKWHGDPPGIKDMAGEPAKEEQVKIALHDLRTLGGQIKGEHE</sequence>
<dbReference type="PANTHER" id="PTHR47514">
    <property type="entry name" value="TRANSKETOLASE N-TERMINAL SECTION-RELATED"/>
    <property type="match status" value="1"/>
</dbReference>
<comment type="caution">
    <text evidence="5">The sequence shown here is derived from an EMBL/GenBank/DDBJ whole genome shotgun (WGS) entry which is preliminary data.</text>
</comment>
<comment type="similarity">
    <text evidence="2">Belongs to the transketolase family.</text>
</comment>
<dbReference type="AlphaFoldDB" id="A0A1G2UTK9"/>
<dbReference type="Proteomes" id="UP000176558">
    <property type="component" value="Unassembled WGS sequence"/>
</dbReference>
<reference evidence="5 6" key="1">
    <citation type="journal article" date="2016" name="Nat. Commun.">
        <title>Thousands of microbial genomes shed light on interconnected biogeochemical processes in an aquifer system.</title>
        <authorList>
            <person name="Anantharaman K."/>
            <person name="Brown C.T."/>
            <person name="Hug L.A."/>
            <person name="Sharon I."/>
            <person name="Castelle C.J."/>
            <person name="Probst A.J."/>
            <person name="Thomas B.C."/>
            <person name="Singh A."/>
            <person name="Wilkins M.J."/>
            <person name="Karaoz U."/>
            <person name="Brodie E.L."/>
            <person name="Williams K.H."/>
            <person name="Hubbard S.S."/>
            <person name="Banfield J.F."/>
        </authorList>
    </citation>
    <scope>NUCLEOTIDE SEQUENCE [LARGE SCALE GENOMIC DNA]</scope>
</reference>
<dbReference type="Pfam" id="PF00456">
    <property type="entry name" value="Transketolase_N"/>
    <property type="match status" value="1"/>
</dbReference>
<name>A0A1G2UTK9_9BACT</name>
<evidence type="ECO:0000256" key="1">
    <source>
        <dbReference type="ARBA" id="ARBA00001964"/>
    </source>
</evidence>
<protein>
    <submittedName>
        <fullName evidence="5">Transketolase</fullName>
    </submittedName>
</protein>
<accession>A0A1G2UTK9</accession>
<gene>
    <name evidence="5" type="ORF">A3G99_01780</name>
</gene>
<feature type="domain" description="Transketolase N-terminal" evidence="4">
    <location>
        <begin position="16"/>
        <end position="270"/>
    </location>
</feature>
<evidence type="ECO:0000256" key="2">
    <source>
        <dbReference type="ARBA" id="ARBA00007131"/>
    </source>
</evidence>
<dbReference type="InterPro" id="IPR005474">
    <property type="entry name" value="Transketolase_N"/>
</dbReference>
<dbReference type="EMBL" id="MHWT01000014">
    <property type="protein sequence ID" value="OHB12612.1"/>
    <property type="molecule type" value="Genomic_DNA"/>
</dbReference>
<organism evidence="5 6">
    <name type="scientific">Candidatus Zambryskibacteria bacterium RIFCSPLOWO2_12_FULL_39_23</name>
    <dbReference type="NCBI Taxonomy" id="1802776"/>
    <lineage>
        <taxon>Bacteria</taxon>
        <taxon>Candidatus Zambryskiibacteriota</taxon>
    </lineage>
</organism>
<comment type="cofactor">
    <cofactor evidence="1">
        <name>thiamine diphosphate</name>
        <dbReference type="ChEBI" id="CHEBI:58937"/>
    </cofactor>
</comment>
<dbReference type="InterPro" id="IPR029061">
    <property type="entry name" value="THDP-binding"/>
</dbReference>
<dbReference type="PANTHER" id="PTHR47514:SF1">
    <property type="entry name" value="TRANSKETOLASE N-TERMINAL SECTION-RELATED"/>
    <property type="match status" value="1"/>
</dbReference>
<evidence type="ECO:0000259" key="4">
    <source>
        <dbReference type="Pfam" id="PF00456"/>
    </source>
</evidence>
<dbReference type="CDD" id="cd02012">
    <property type="entry name" value="TPP_TK"/>
    <property type="match status" value="1"/>
</dbReference>
<evidence type="ECO:0000313" key="5">
    <source>
        <dbReference type="EMBL" id="OHB12612.1"/>
    </source>
</evidence>
<keyword evidence="3" id="KW-0786">Thiamine pyrophosphate</keyword>
<dbReference type="Gene3D" id="3.40.50.970">
    <property type="match status" value="1"/>
</dbReference>
<proteinExistence type="inferred from homology"/>
<evidence type="ECO:0000256" key="3">
    <source>
        <dbReference type="ARBA" id="ARBA00023052"/>
    </source>
</evidence>
<evidence type="ECO:0000313" key="6">
    <source>
        <dbReference type="Proteomes" id="UP000176558"/>
    </source>
</evidence>